<gene>
    <name evidence="4" type="ORF">A2310_08480</name>
</gene>
<dbReference type="Gene3D" id="1.25.40.10">
    <property type="entry name" value="Tetratricopeptide repeat domain"/>
    <property type="match status" value="2"/>
</dbReference>
<sequence>MKKIFLLLLSVLLFVGGTASFAISFKDFDEQGVSLKAGPTDAVENLSIAWVETALYPKNVEKGREIFVEVKLTSKMERVFAELDFGDTSEKVELSSSDGFSWTNVSKTPMEIKPGSHLAKITIENKKGKQITRTLDFAVLPDTPSSAQAPEFDVTALTDVYIVKEGGEIKKLSKGEKVTALFKAPFYRVKLDNGTEGWIEASKVNEPTEEFYLKGYKFYSSRDYKMAEIYYLQAVRLDPSHTKARYWLAKSYIKQGKNLLAKDQLKEVLAQNSNFPGARELASLVVEDYYSAAERDIKNKEYKKALISLNNIVDINPGMISAWIRIGETYRAMGLQTDAKVAWREALKIDPEDKQARLLLGYKDNVVTASIEKHPRVVVASSSKVKNDLTSNKNSVSEDFVKKSIQLVQNAKTSRGTEVASAIKSVMALTKSLGTKINEDGWKVSAVGNGFLVQYACRQERKGRIEAENFDWKIDPDTRRIMAINDNSKLLMSRW</sequence>
<evidence type="ECO:0000256" key="1">
    <source>
        <dbReference type="ARBA" id="ARBA00022737"/>
    </source>
</evidence>
<dbReference type="Pfam" id="PF13181">
    <property type="entry name" value="TPR_8"/>
    <property type="match status" value="2"/>
</dbReference>
<dbReference type="PROSITE" id="PS50005">
    <property type="entry name" value="TPR"/>
    <property type="match status" value="2"/>
</dbReference>
<protein>
    <submittedName>
        <fullName evidence="4">Uncharacterized protein</fullName>
    </submittedName>
</protein>
<dbReference type="Proteomes" id="UP000178417">
    <property type="component" value="Unassembled WGS sequence"/>
</dbReference>
<feature type="repeat" description="TPR" evidence="3">
    <location>
        <begin position="208"/>
        <end position="241"/>
    </location>
</feature>
<evidence type="ECO:0000313" key="4">
    <source>
        <dbReference type="EMBL" id="OGC24429.1"/>
    </source>
</evidence>
<dbReference type="SMART" id="SM00028">
    <property type="entry name" value="TPR"/>
    <property type="match status" value="4"/>
</dbReference>
<proteinExistence type="predicted"/>
<dbReference type="PANTHER" id="PTHR44943:SF8">
    <property type="entry name" value="TPR REPEAT-CONTAINING PROTEIN MJ0263"/>
    <property type="match status" value="1"/>
</dbReference>
<keyword evidence="2 3" id="KW-0802">TPR repeat</keyword>
<dbReference type="PANTHER" id="PTHR44943">
    <property type="entry name" value="CELLULOSE SYNTHASE OPERON PROTEIN C"/>
    <property type="match status" value="1"/>
</dbReference>
<organism evidence="4 5">
    <name type="scientific">candidate division WOR-1 bacterium RIFOXYB2_FULL_37_13</name>
    <dbReference type="NCBI Taxonomy" id="1802579"/>
    <lineage>
        <taxon>Bacteria</taxon>
        <taxon>Bacillati</taxon>
        <taxon>Saganbacteria</taxon>
    </lineage>
</organism>
<keyword evidence="1" id="KW-0677">Repeat</keyword>
<dbReference type="InterPro" id="IPR011990">
    <property type="entry name" value="TPR-like_helical_dom_sf"/>
</dbReference>
<dbReference type="SUPFAM" id="SSF48452">
    <property type="entry name" value="TPR-like"/>
    <property type="match status" value="1"/>
</dbReference>
<dbReference type="EMBL" id="MEUB01000009">
    <property type="protein sequence ID" value="OGC24429.1"/>
    <property type="molecule type" value="Genomic_DNA"/>
</dbReference>
<evidence type="ECO:0000256" key="3">
    <source>
        <dbReference type="PROSITE-ProRule" id="PRU00339"/>
    </source>
</evidence>
<dbReference type="InterPro" id="IPR051685">
    <property type="entry name" value="Ycf3/AcsC/BcsC/TPR_MFPF"/>
</dbReference>
<evidence type="ECO:0000313" key="5">
    <source>
        <dbReference type="Proteomes" id="UP000178417"/>
    </source>
</evidence>
<name>A0A1F4SVH0_UNCSA</name>
<dbReference type="InterPro" id="IPR019734">
    <property type="entry name" value="TPR_rpt"/>
</dbReference>
<dbReference type="STRING" id="1802579.A2310_08480"/>
<comment type="caution">
    <text evidence="4">The sequence shown here is derived from an EMBL/GenBank/DDBJ whole genome shotgun (WGS) entry which is preliminary data.</text>
</comment>
<evidence type="ECO:0000256" key="2">
    <source>
        <dbReference type="ARBA" id="ARBA00022803"/>
    </source>
</evidence>
<reference evidence="4 5" key="1">
    <citation type="journal article" date="2016" name="Nat. Commun.">
        <title>Thousands of microbial genomes shed light on interconnected biogeochemical processes in an aquifer system.</title>
        <authorList>
            <person name="Anantharaman K."/>
            <person name="Brown C.T."/>
            <person name="Hug L.A."/>
            <person name="Sharon I."/>
            <person name="Castelle C.J."/>
            <person name="Probst A.J."/>
            <person name="Thomas B.C."/>
            <person name="Singh A."/>
            <person name="Wilkins M.J."/>
            <person name="Karaoz U."/>
            <person name="Brodie E.L."/>
            <person name="Williams K.H."/>
            <person name="Hubbard S.S."/>
            <person name="Banfield J.F."/>
        </authorList>
    </citation>
    <scope>NUCLEOTIDE SEQUENCE [LARGE SCALE GENOMIC DNA]</scope>
</reference>
<feature type="repeat" description="TPR" evidence="3">
    <location>
        <begin position="320"/>
        <end position="353"/>
    </location>
</feature>
<accession>A0A1F4SVH0</accession>
<dbReference type="AlphaFoldDB" id="A0A1F4SVH0"/>